<dbReference type="Proteomes" id="UP000237438">
    <property type="component" value="Unassembled WGS sequence"/>
</dbReference>
<feature type="non-terminal residue" evidence="2">
    <location>
        <position position="335"/>
    </location>
</feature>
<comment type="caution">
    <text evidence="2">The sequence shown here is derived from an EMBL/GenBank/DDBJ whole genome shotgun (WGS) entry which is preliminary data.</text>
</comment>
<gene>
    <name evidence="2" type="ORF">EPUL_000703</name>
</gene>
<evidence type="ECO:0008006" key="4">
    <source>
        <dbReference type="Google" id="ProtNLM"/>
    </source>
</evidence>
<dbReference type="PANTHER" id="PTHR12774:SF2">
    <property type="entry name" value="PEROXISOMAL BIOGENESIS FACTOR 19"/>
    <property type="match status" value="1"/>
</dbReference>
<accession>A0A2S4PTI8</accession>
<dbReference type="AlphaFoldDB" id="A0A2S4PTI8"/>
<dbReference type="Pfam" id="PF04614">
    <property type="entry name" value="Pex19"/>
    <property type="match status" value="1"/>
</dbReference>
<proteinExistence type="predicted"/>
<reference evidence="2 3" key="1">
    <citation type="submission" date="2017-10" db="EMBL/GenBank/DDBJ databases">
        <title>Development of genomic resources for the powdery mildew, Erysiphe pulchra.</title>
        <authorList>
            <person name="Wadl P.A."/>
            <person name="Mack B.M."/>
            <person name="Moore G."/>
            <person name="Beltz S.B."/>
        </authorList>
    </citation>
    <scope>NUCLEOTIDE SEQUENCE [LARGE SCALE GENOMIC DNA]</scope>
    <source>
        <strain evidence="2">Cflorida</strain>
    </source>
</reference>
<dbReference type="Gene3D" id="1.20.120.900">
    <property type="entry name" value="Pex19, mPTS binding domain"/>
    <property type="match status" value="1"/>
</dbReference>
<organism evidence="2 3">
    <name type="scientific">Erysiphe pulchra</name>
    <dbReference type="NCBI Taxonomy" id="225359"/>
    <lineage>
        <taxon>Eukaryota</taxon>
        <taxon>Fungi</taxon>
        <taxon>Dikarya</taxon>
        <taxon>Ascomycota</taxon>
        <taxon>Pezizomycotina</taxon>
        <taxon>Leotiomycetes</taxon>
        <taxon>Erysiphales</taxon>
        <taxon>Erysiphaceae</taxon>
        <taxon>Erysiphe</taxon>
    </lineage>
</organism>
<dbReference type="OrthoDB" id="21292at2759"/>
<dbReference type="InterPro" id="IPR038322">
    <property type="entry name" value="Pex19_C_sf"/>
</dbReference>
<feature type="compositionally biased region" description="Polar residues" evidence="1">
    <location>
        <begin position="38"/>
        <end position="54"/>
    </location>
</feature>
<feature type="region of interest" description="Disordered" evidence="1">
    <location>
        <begin position="26"/>
        <end position="81"/>
    </location>
</feature>
<evidence type="ECO:0000313" key="3">
    <source>
        <dbReference type="Proteomes" id="UP000237438"/>
    </source>
</evidence>
<feature type="compositionally biased region" description="Acidic residues" evidence="1">
    <location>
        <begin position="55"/>
        <end position="67"/>
    </location>
</feature>
<keyword evidence="3" id="KW-1185">Reference proteome</keyword>
<dbReference type="GO" id="GO:0045046">
    <property type="term" value="P:protein import into peroxisome membrane"/>
    <property type="evidence" value="ECO:0007669"/>
    <property type="project" value="TreeGrafter"/>
</dbReference>
<dbReference type="GO" id="GO:0005778">
    <property type="term" value="C:peroxisomal membrane"/>
    <property type="evidence" value="ECO:0007669"/>
    <property type="project" value="TreeGrafter"/>
</dbReference>
<protein>
    <recommendedName>
        <fullName evidence="4">Pex19-domain-containing protein</fullName>
    </recommendedName>
</protein>
<dbReference type="InterPro" id="IPR006708">
    <property type="entry name" value="Pex19"/>
</dbReference>
<dbReference type="STRING" id="225359.A0A2S4PTI8"/>
<evidence type="ECO:0000313" key="2">
    <source>
        <dbReference type="EMBL" id="POS85355.1"/>
    </source>
</evidence>
<sequence length="335" mass="37093">MEKRQSSDDTIVTSNDEVKNYEVLKNNNELASEKELPQTKNGISDDLQNTSNGDSCDDLDDLDDMLDEFGPAIPENLASSSTEIRTECLTDDDFEKQLQAGMAELFGNTDNPADITAKFENILKELGEAAVQGESCKKQLSSSSISKENSAKIEQFPAKTEAEASFQDTIKKTMERMEVSDEQATAAAAALENNGDILAEMLKAMQGLDMDGEGGGDEDFSKALLGMMEQLTNKEILYEPMKELNENFPGWLEKNAKDVDKADLERYKKQQIYVNEIVKRFESEKYNDNSASDKEYIVERMQKMQTAGSPPSDLVGDMAAAQEIFGAPEEGCPMQ</sequence>
<dbReference type="EMBL" id="PEDP01000634">
    <property type="protein sequence ID" value="POS85355.1"/>
    <property type="molecule type" value="Genomic_DNA"/>
</dbReference>
<dbReference type="GO" id="GO:0033328">
    <property type="term" value="F:peroxisome membrane targeting sequence binding"/>
    <property type="evidence" value="ECO:0007669"/>
    <property type="project" value="TreeGrafter"/>
</dbReference>
<dbReference type="PANTHER" id="PTHR12774">
    <property type="entry name" value="PEROXISOMAL BIOGENESIS FACTOR 19"/>
    <property type="match status" value="1"/>
</dbReference>
<evidence type="ECO:0000256" key="1">
    <source>
        <dbReference type="SAM" id="MobiDB-lite"/>
    </source>
</evidence>
<name>A0A2S4PTI8_9PEZI</name>